<dbReference type="AlphaFoldDB" id="A0A2S9TQ12"/>
<reference evidence="1 2" key="1">
    <citation type="submission" date="2017-09" db="EMBL/GenBank/DDBJ databases">
        <title>Reassesment of A. cryaerophilus.</title>
        <authorList>
            <person name="Perez-Cataluna A."/>
            <person name="Collado L."/>
            <person name="Salgado O."/>
            <person name="Lefinanco V."/>
            <person name="Figueras M.J."/>
        </authorList>
    </citation>
    <scope>NUCLEOTIDE SEQUENCE [LARGE SCALE GENOMIC DNA]</scope>
    <source>
        <strain evidence="1 2">LMG 10229</strain>
    </source>
</reference>
<dbReference type="PANTHER" id="PTHR20883:SF14">
    <property type="entry name" value="PHYTANOYL-COA DIOXYGENASE"/>
    <property type="match status" value="1"/>
</dbReference>
<dbReference type="GO" id="GO:0005506">
    <property type="term" value="F:iron ion binding"/>
    <property type="evidence" value="ECO:0007669"/>
    <property type="project" value="UniProtKB-ARBA"/>
</dbReference>
<comment type="caution">
    <text evidence="1">The sequence shown here is derived from an EMBL/GenBank/DDBJ whole genome shotgun (WGS) entry which is preliminary data.</text>
</comment>
<dbReference type="SUPFAM" id="SSF51197">
    <property type="entry name" value="Clavaminate synthase-like"/>
    <property type="match status" value="1"/>
</dbReference>
<evidence type="ECO:0000313" key="2">
    <source>
        <dbReference type="Proteomes" id="UP000238811"/>
    </source>
</evidence>
<gene>
    <name evidence="1" type="ORF">CJ668_04570</name>
</gene>
<evidence type="ECO:0000313" key="1">
    <source>
        <dbReference type="EMBL" id="PRN00873.1"/>
    </source>
</evidence>
<evidence type="ECO:0008006" key="3">
    <source>
        <dbReference type="Google" id="ProtNLM"/>
    </source>
</evidence>
<organism evidence="1 2">
    <name type="scientific">Aliarcobacter cryaerophilus</name>
    <dbReference type="NCBI Taxonomy" id="28198"/>
    <lineage>
        <taxon>Bacteria</taxon>
        <taxon>Pseudomonadati</taxon>
        <taxon>Campylobacterota</taxon>
        <taxon>Epsilonproteobacteria</taxon>
        <taxon>Campylobacterales</taxon>
        <taxon>Arcobacteraceae</taxon>
        <taxon>Aliarcobacter</taxon>
    </lineage>
</organism>
<name>A0A2S9TQ12_9BACT</name>
<dbReference type="Pfam" id="PF05721">
    <property type="entry name" value="PhyH"/>
    <property type="match status" value="1"/>
</dbReference>
<accession>A0A2S9TQ12</accession>
<sequence>MLTNIQKKQFEEKGYVILENLFSFDEINPIIKYTELILSEVANKLYEDGFITNKYENLDYTQRLIAINNEYPEAAVITTLQRKMGKPIFDFWHNEKYIKIAQQLLGKDIDGHPFWTLRSQVPHEELLTVPWHQDAAYLKDGASPTLIFWTPLTNVTKQSGCLEIIPAKKNGREDKLYKHKIQSKENGFEKSWYLEVDDDIDVSNIITCEINIGSVLLFNESIIHRSLSNTSSNTRWSLDIRYMKNNQFTGTNQKSIPLIRENTFTEEEKNTRNNFINNTVSDIPEPDYPTNFRKNMWWLDRWESKES</sequence>
<dbReference type="Proteomes" id="UP000238811">
    <property type="component" value="Unassembled WGS sequence"/>
</dbReference>
<dbReference type="EMBL" id="NXGD01000004">
    <property type="protein sequence ID" value="PRN00873.1"/>
    <property type="molecule type" value="Genomic_DNA"/>
</dbReference>
<dbReference type="GO" id="GO:0016706">
    <property type="term" value="F:2-oxoglutarate-dependent dioxygenase activity"/>
    <property type="evidence" value="ECO:0007669"/>
    <property type="project" value="UniProtKB-ARBA"/>
</dbReference>
<protein>
    <recommendedName>
        <fullName evidence="3">Phytanoyl-CoA dioxygenase</fullName>
    </recommendedName>
</protein>
<proteinExistence type="predicted"/>
<dbReference type="PANTHER" id="PTHR20883">
    <property type="entry name" value="PHYTANOYL-COA DIOXYGENASE DOMAIN CONTAINING 1"/>
    <property type="match status" value="1"/>
</dbReference>
<dbReference type="Gene3D" id="2.60.120.620">
    <property type="entry name" value="q2cbj1_9rhob like domain"/>
    <property type="match status" value="1"/>
</dbReference>
<dbReference type="InterPro" id="IPR008775">
    <property type="entry name" value="Phytyl_CoA_dOase-like"/>
</dbReference>